<accession>A0ABV9ZCV6</accession>
<name>A0ABV9ZCV6_9PSEU</name>
<dbReference type="Pfam" id="PF03713">
    <property type="entry name" value="DUF305"/>
    <property type="match status" value="1"/>
</dbReference>
<sequence>MRARLVGGVIAAATAALVAAGCSDSGTAPPAAGPAAAPTAAPSPSAAAPISPEHNQADVMFAQGMIPHHVQAIAMSSQASNRAASPEVKDLAARIARAQAPEIEQMHQMLDTWGAPRPQPGSTAMPGMPGHAMPGMPMGDMSMHGMMSDAQMQQLAAQSGAAFDRMFLQMMIEHHAGAVQMAQTEQAQGLNPQAKELAGAIVAAQQQEITEMQALLSRV</sequence>
<dbReference type="RefSeq" id="WP_378020527.1">
    <property type="nucleotide sequence ID" value="NZ_JBHSKG010000003.1"/>
</dbReference>
<comment type="caution">
    <text evidence="4">The sequence shown here is derived from an EMBL/GenBank/DDBJ whole genome shotgun (WGS) entry which is preliminary data.</text>
</comment>
<evidence type="ECO:0000313" key="5">
    <source>
        <dbReference type="Proteomes" id="UP001596175"/>
    </source>
</evidence>
<dbReference type="PANTHER" id="PTHR36933">
    <property type="entry name" value="SLL0788 PROTEIN"/>
    <property type="match status" value="1"/>
</dbReference>
<keyword evidence="5" id="KW-1185">Reference proteome</keyword>
<dbReference type="Proteomes" id="UP001596175">
    <property type="component" value="Unassembled WGS sequence"/>
</dbReference>
<proteinExistence type="predicted"/>
<keyword evidence="2" id="KW-0732">Signal</keyword>
<dbReference type="InterPro" id="IPR005183">
    <property type="entry name" value="DUF305_CopM-like"/>
</dbReference>
<reference evidence="5" key="1">
    <citation type="journal article" date="2019" name="Int. J. Syst. Evol. Microbiol.">
        <title>The Global Catalogue of Microorganisms (GCM) 10K type strain sequencing project: providing services to taxonomists for standard genome sequencing and annotation.</title>
        <authorList>
            <consortium name="The Broad Institute Genomics Platform"/>
            <consortium name="The Broad Institute Genome Sequencing Center for Infectious Disease"/>
            <person name="Wu L."/>
            <person name="Ma J."/>
        </authorList>
    </citation>
    <scope>NUCLEOTIDE SEQUENCE [LARGE SCALE GENOMIC DNA]</scope>
    <source>
        <strain evidence="5">XZYJ18</strain>
    </source>
</reference>
<dbReference type="InterPro" id="IPR012347">
    <property type="entry name" value="Ferritin-like"/>
</dbReference>
<feature type="signal peptide" evidence="2">
    <location>
        <begin position="1"/>
        <end position="20"/>
    </location>
</feature>
<dbReference type="Gene3D" id="1.20.1260.10">
    <property type="match status" value="1"/>
</dbReference>
<feature type="domain" description="DUF305" evidence="3">
    <location>
        <begin position="58"/>
        <end position="216"/>
    </location>
</feature>
<protein>
    <submittedName>
        <fullName evidence="4">DUF305 domain-containing protein</fullName>
    </submittedName>
</protein>
<evidence type="ECO:0000256" key="2">
    <source>
        <dbReference type="SAM" id="SignalP"/>
    </source>
</evidence>
<gene>
    <name evidence="4" type="ORF">ACFPK1_08785</name>
</gene>
<dbReference type="PROSITE" id="PS51257">
    <property type="entry name" value="PROKAR_LIPOPROTEIN"/>
    <property type="match status" value="1"/>
</dbReference>
<organism evidence="4 5">
    <name type="scientific">Actinomycetospora rhizophila</name>
    <dbReference type="NCBI Taxonomy" id="1416876"/>
    <lineage>
        <taxon>Bacteria</taxon>
        <taxon>Bacillati</taxon>
        <taxon>Actinomycetota</taxon>
        <taxon>Actinomycetes</taxon>
        <taxon>Pseudonocardiales</taxon>
        <taxon>Pseudonocardiaceae</taxon>
        <taxon>Actinomycetospora</taxon>
    </lineage>
</organism>
<evidence type="ECO:0000259" key="3">
    <source>
        <dbReference type="Pfam" id="PF03713"/>
    </source>
</evidence>
<evidence type="ECO:0000256" key="1">
    <source>
        <dbReference type="SAM" id="MobiDB-lite"/>
    </source>
</evidence>
<feature type="compositionally biased region" description="Low complexity" evidence="1">
    <location>
        <begin position="24"/>
        <end position="49"/>
    </location>
</feature>
<dbReference type="EMBL" id="JBHSKG010000003">
    <property type="protein sequence ID" value="MFC5138321.1"/>
    <property type="molecule type" value="Genomic_DNA"/>
</dbReference>
<dbReference type="PANTHER" id="PTHR36933:SF1">
    <property type="entry name" value="SLL0788 PROTEIN"/>
    <property type="match status" value="1"/>
</dbReference>
<feature type="chain" id="PRO_5047264572" evidence="2">
    <location>
        <begin position="21"/>
        <end position="219"/>
    </location>
</feature>
<feature type="region of interest" description="Disordered" evidence="1">
    <location>
        <begin position="24"/>
        <end position="51"/>
    </location>
</feature>
<evidence type="ECO:0000313" key="4">
    <source>
        <dbReference type="EMBL" id="MFC5138321.1"/>
    </source>
</evidence>